<feature type="domain" description="HD" evidence="12">
    <location>
        <begin position="32"/>
        <end position="131"/>
    </location>
</feature>
<dbReference type="SMART" id="SM00471">
    <property type="entry name" value="HDc"/>
    <property type="match status" value="1"/>
</dbReference>
<comment type="caution">
    <text evidence="14">The sequence shown here is derived from an EMBL/GenBank/DDBJ whole genome shotgun (WGS) entry which is preliminary data.</text>
</comment>
<evidence type="ECO:0000256" key="8">
    <source>
        <dbReference type="ARBA" id="ARBA00033308"/>
    </source>
</evidence>
<dbReference type="SMART" id="SM00954">
    <property type="entry name" value="RelA_SpoT"/>
    <property type="match status" value="1"/>
</dbReference>
<comment type="similarity">
    <text evidence="10">Belongs to the relA/spoT family.</text>
</comment>
<dbReference type="CDD" id="cd00077">
    <property type="entry name" value="HDc"/>
    <property type="match status" value="1"/>
</dbReference>
<dbReference type="CDD" id="cd05399">
    <property type="entry name" value="NT_Rel-Spo_like"/>
    <property type="match status" value="1"/>
</dbReference>
<feature type="domain" description="ACT" evidence="11">
    <location>
        <begin position="632"/>
        <end position="706"/>
    </location>
</feature>
<dbReference type="Pfam" id="PF04607">
    <property type="entry name" value="RelA_SpoT"/>
    <property type="match status" value="1"/>
</dbReference>
<dbReference type="EC" id="2.7.6.5" evidence="2"/>
<dbReference type="GO" id="GO:0015969">
    <property type="term" value="P:guanosine tetraphosphate metabolic process"/>
    <property type="evidence" value="ECO:0007669"/>
    <property type="project" value="InterPro"/>
</dbReference>
<dbReference type="AlphaFoldDB" id="A0A921B4U7"/>
<dbReference type="InterPro" id="IPR004811">
    <property type="entry name" value="RelA/Spo_fam"/>
</dbReference>
<evidence type="ECO:0000259" key="11">
    <source>
        <dbReference type="PROSITE" id="PS51671"/>
    </source>
</evidence>
<accession>A0A921B4U7</accession>
<dbReference type="FunFam" id="1.10.3210.10:FF:000001">
    <property type="entry name" value="GTP pyrophosphokinase RelA"/>
    <property type="match status" value="1"/>
</dbReference>
<dbReference type="PROSITE" id="PS51831">
    <property type="entry name" value="HD"/>
    <property type="match status" value="1"/>
</dbReference>
<reference evidence="14" key="2">
    <citation type="submission" date="2021-09" db="EMBL/GenBank/DDBJ databases">
        <authorList>
            <person name="Gilroy R."/>
        </authorList>
    </citation>
    <scope>NUCLEOTIDE SEQUENCE</scope>
    <source>
        <strain evidence="14">6019</strain>
    </source>
</reference>
<evidence type="ECO:0000313" key="15">
    <source>
        <dbReference type="Proteomes" id="UP000763505"/>
    </source>
</evidence>
<gene>
    <name evidence="14" type="ORF">K8V35_01350</name>
</gene>
<comment type="function">
    <text evidence="5">In eubacteria ppGpp (guanosine 3'-diphosphate 5'-diphosphate) is a mediator of the stringent response that coordinates a variety of cellular activities in response to changes in nutritional abundance. This enzyme catalyzes the formation of pppGpp which is then hydrolyzed to form ppGpp.</text>
</comment>
<dbReference type="Gene3D" id="3.30.460.10">
    <property type="entry name" value="Beta Polymerase, domain 2"/>
    <property type="match status" value="1"/>
</dbReference>
<dbReference type="InterPro" id="IPR043519">
    <property type="entry name" value="NT_sf"/>
</dbReference>
<comment type="catalytic activity">
    <reaction evidence="9">
        <text>GTP + ATP = guanosine 3'-diphosphate 5'-triphosphate + AMP</text>
        <dbReference type="Rhea" id="RHEA:22088"/>
        <dbReference type="ChEBI" id="CHEBI:30616"/>
        <dbReference type="ChEBI" id="CHEBI:37565"/>
        <dbReference type="ChEBI" id="CHEBI:142410"/>
        <dbReference type="ChEBI" id="CHEBI:456215"/>
        <dbReference type="EC" id="2.7.6.5"/>
    </reaction>
</comment>
<evidence type="ECO:0000256" key="3">
    <source>
        <dbReference type="ARBA" id="ARBA00019852"/>
    </source>
</evidence>
<dbReference type="PANTHER" id="PTHR21262">
    <property type="entry name" value="GUANOSINE-3',5'-BIS DIPHOSPHATE 3'-PYROPHOSPHOHYDROLASE"/>
    <property type="match status" value="1"/>
</dbReference>
<comment type="pathway">
    <text evidence="1">Purine metabolism; ppGpp biosynthesis; ppGpp from GTP: step 1/2.</text>
</comment>
<dbReference type="PROSITE" id="PS51880">
    <property type="entry name" value="TGS"/>
    <property type="match status" value="1"/>
</dbReference>
<dbReference type="SUPFAM" id="SSF81271">
    <property type="entry name" value="TGS-like"/>
    <property type="match status" value="1"/>
</dbReference>
<dbReference type="CDD" id="cd01668">
    <property type="entry name" value="TGS_RSH"/>
    <property type="match status" value="1"/>
</dbReference>
<evidence type="ECO:0000256" key="5">
    <source>
        <dbReference type="ARBA" id="ARBA00024961"/>
    </source>
</evidence>
<dbReference type="GO" id="GO:0005525">
    <property type="term" value="F:GTP binding"/>
    <property type="evidence" value="ECO:0007669"/>
    <property type="project" value="UniProtKB-KW"/>
</dbReference>
<dbReference type="InterPro" id="IPR006674">
    <property type="entry name" value="HD_domain"/>
</dbReference>
<dbReference type="Pfam" id="PF02824">
    <property type="entry name" value="TGS"/>
    <property type="match status" value="1"/>
</dbReference>
<dbReference type="InterPro" id="IPR003607">
    <property type="entry name" value="HD/PDEase_dom"/>
</dbReference>
<name>A0A921B4U7_9STAP</name>
<evidence type="ECO:0000256" key="1">
    <source>
        <dbReference type="ARBA" id="ARBA00004976"/>
    </source>
</evidence>
<evidence type="ECO:0000256" key="4">
    <source>
        <dbReference type="ARBA" id="ARBA00023134"/>
    </source>
</evidence>
<dbReference type="InterPro" id="IPR007685">
    <property type="entry name" value="RelA_SpoT"/>
</dbReference>
<evidence type="ECO:0000256" key="2">
    <source>
        <dbReference type="ARBA" id="ARBA00013251"/>
    </source>
</evidence>
<dbReference type="NCBIfam" id="TIGR00691">
    <property type="entry name" value="spoT_relA"/>
    <property type="match status" value="1"/>
</dbReference>
<evidence type="ECO:0000256" key="10">
    <source>
        <dbReference type="RuleBase" id="RU003847"/>
    </source>
</evidence>
<reference evidence="14" key="1">
    <citation type="journal article" date="2021" name="PeerJ">
        <title>Extensive microbial diversity within the chicken gut microbiome revealed by metagenomics and culture.</title>
        <authorList>
            <person name="Gilroy R."/>
            <person name="Ravi A."/>
            <person name="Getino M."/>
            <person name="Pursley I."/>
            <person name="Horton D.L."/>
            <person name="Alikhan N.F."/>
            <person name="Baker D."/>
            <person name="Gharbi K."/>
            <person name="Hall N."/>
            <person name="Watson M."/>
            <person name="Adriaenssens E.M."/>
            <person name="Foster-Nyarko E."/>
            <person name="Jarju S."/>
            <person name="Secka A."/>
            <person name="Antonio M."/>
            <person name="Oren A."/>
            <person name="Chaudhuri R.R."/>
            <person name="La Ragione R."/>
            <person name="Hildebrand F."/>
            <person name="Pallen M.J."/>
        </authorList>
    </citation>
    <scope>NUCLEOTIDE SEQUENCE</scope>
    <source>
        <strain evidence="14">6019</strain>
    </source>
</reference>
<protein>
    <recommendedName>
        <fullName evidence="3">GTP pyrophosphokinase</fullName>
        <ecNumber evidence="2">2.7.6.5</ecNumber>
    </recommendedName>
    <alternativeName>
        <fullName evidence="7">(p)ppGpp synthase</fullName>
    </alternativeName>
    <alternativeName>
        <fullName evidence="6">ATP:GTP 3'-pyrophosphotransferase</fullName>
    </alternativeName>
    <alternativeName>
        <fullName evidence="8">ppGpp synthase I</fullName>
    </alternativeName>
</protein>
<dbReference type="EMBL" id="DYYI01000010">
    <property type="protein sequence ID" value="HJE18985.1"/>
    <property type="molecule type" value="Genomic_DNA"/>
</dbReference>
<dbReference type="PROSITE" id="PS51671">
    <property type="entry name" value="ACT"/>
    <property type="match status" value="1"/>
</dbReference>
<keyword evidence="4" id="KW-0342">GTP-binding</keyword>
<dbReference type="GO" id="GO:0005886">
    <property type="term" value="C:plasma membrane"/>
    <property type="evidence" value="ECO:0007669"/>
    <property type="project" value="TreeGrafter"/>
</dbReference>
<dbReference type="Pfam" id="PF13291">
    <property type="entry name" value="ACT_4"/>
    <property type="match status" value="1"/>
</dbReference>
<evidence type="ECO:0000256" key="9">
    <source>
        <dbReference type="ARBA" id="ARBA00048244"/>
    </source>
</evidence>
<dbReference type="CDD" id="cd04876">
    <property type="entry name" value="ACT_RelA-SpoT"/>
    <property type="match status" value="1"/>
</dbReference>
<dbReference type="InterPro" id="IPR004095">
    <property type="entry name" value="TGS"/>
</dbReference>
<dbReference type="InterPro" id="IPR012675">
    <property type="entry name" value="Beta-grasp_dom_sf"/>
</dbReference>
<dbReference type="GO" id="GO:0008728">
    <property type="term" value="F:GTP diphosphokinase activity"/>
    <property type="evidence" value="ECO:0007669"/>
    <property type="project" value="UniProtKB-EC"/>
</dbReference>
<dbReference type="Gene3D" id="3.10.20.30">
    <property type="match status" value="1"/>
</dbReference>
<dbReference type="SUPFAM" id="SSF109604">
    <property type="entry name" value="HD-domain/PDEase-like"/>
    <property type="match status" value="1"/>
</dbReference>
<dbReference type="Gene3D" id="1.10.3210.10">
    <property type="entry name" value="Hypothetical protein af1432"/>
    <property type="match status" value="1"/>
</dbReference>
<dbReference type="Proteomes" id="UP000763505">
    <property type="component" value="Unassembled WGS sequence"/>
</dbReference>
<dbReference type="FunFam" id="3.30.460.10:FF:000001">
    <property type="entry name" value="GTP pyrophosphokinase RelA"/>
    <property type="match status" value="1"/>
</dbReference>
<dbReference type="Gene3D" id="3.30.70.260">
    <property type="match status" value="1"/>
</dbReference>
<sequence>YMNDEDISMLEKAYELAEKAHEGQLRKNGLPFILHPVQVAGILAELKLDAATIVAGFLHDVVEDTTYTHDDLVSMFNEEVAVIVDGVTKLDRVKFRSKQEEQAENHRKLFIAIAKDIRVILVKLADRLHNMRTLKAMPEDKQLRISQETLEIYAPLAHRLGISSIKWELEDISLRYIDPPNYFKIVNLMKKKRSDREAIVNEAIEKIQTEIESTNIKGELSGRPKNIYSIYKKMMKQGKQFDQIFDLLAVRLLVDNVKDCYASLGVIHTIWRPMPGRFKDYIAMPKPNMYQSLHTTVVGPNGDPLEIQIRTYEMHEIAENGVAAHWAYKEGKSVKPKSLESRLSWFKDLVDNQASTPDAEEFMDALKMDLLSDKVYVFTPEGDVVELPQGAVAIDFAYQVHSEVGNRMIGAKVNGKIVPIDHELTTGEIVEIRTSKQSYGPSRDWLKLVKSSSAKNKIKSFFKKQDRDSNIEKGRFAIEAELKARDFKVEDAFRSTNMKPVLERYNLDSEDDLFAMVGFGGTTEAQVVNRLTEKLKRDEPKTNNVQEIDRTMYYKDISTESGVYVEGMDNLLITLSKCCHPVPGDDIKGYITKGHGVKVHVSTCPNIRNEQERLIDVEWVRNTDKDRKYQLDLEISGYDRVGLVNEILNVVSSAKFPITSVHGKTTEDAYAIVNLSVMINNVSDIYKLVEKIKQIPEIYSVERIFK</sequence>
<dbReference type="InterPro" id="IPR012676">
    <property type="entry name" value="TGS-like"/>
</dbReference>
<organism evidence="14 15">
    <name type="scientific">Aliicoccus persicus</name>
    <dbReference type="NCBI Taxonomy" id="930138"/>
    <lineage>
        <taxon>Bacteria</taxon>
        <taxon>Bacillati</taxon>
        <taxon>Bacillota</taxon>
        <taxon>Bacilli</taxon>
        <taxon>Bacillales</taxon>
        <taxon>Staphylococcaceae</taxon>
        <taxon>Aliicoccus</taxon>
    </lineage>
</organism>
<keyword evidence="4" id="KW-0547">Nucleotide-binding</keyword>
<evidence type="ECO:0000313" key="14">
    <source>
        <dbReference type="EMBL" id="HJE18985.1"/>
    </source>
</evidence>
<dbReference type="InterPro" id="IPR002912">
    <property type="entry name" value="ACT_dom"/>
</dbReference>
<dbReference type="InterPro" id="IPR045865">
    <property type="entry name" value="ACT-like_dom_sf"/>
</dbReference>
<evidence type="ECO:0000256" key="7">
    <source>
        <dbReference type="ARBA" id="ARBA00032407"/>
    </source>
</evidence>
<dbReference type="FunFam" id="3.10.20.30:FF:000002">
    <property type="entry name" value="GTP pyrophosphokinase (RelA/SpoT)"/>
    <property type="match status" value="1"/>
</dbReference>
<evidence type="ECO:0000259" key="12">
    <source>
        <dbReference type="PROSITE" id="PS51831"/>
    </source>
</evidence>
<dbReference type="InterPro" id="IPR033655">
    <property type="entry name" value="TGS_RelA/SpoT"/>
</dbReference>
<dbReference type="SUPFAM" id="SSF81301">
    <property type="entry name" value="Nucleotidyltransferase"/>
    <property type="match status" value="1"/>
</dbReference>
<evidence type="ECO:0000259" key="13">
    <source>
        <dbReference type="PROSITE" id="PS51880"/>
    </source>
</evidence>
<feature type="domain" description="TGS" evidence="13">
    <location>
        <begin position="373"/>
        <end position="434"/>
    </location>
</feature>
<dbReference type="Pfam" id="PF13328">
    <property type="entry name" value="HD_4"/>
    <property type="match status" value="1"/>
</dbReference>
<proteinExistence type="inferred from homology"/>
<dbReference type="SUPFAM" id="SSF55021">
    <property type="entry name" value="ACT-like"/>
    <property type="match status" value="1"/>
</dbReference>
<evidence type="ECO:0000256" key="6">
    <source>
        <dbReference type="ARBA" id="ARBA00029754"/>
    </source>
</evidence>
<feature type="non-terminal residue" evidence="14">
    <location>
        <position position="1"/>
    </location>
</feature>
<dbReference type="PANTHER" id="PTHR21262:SF31">
    <property type="entry name" value="GTP PYROPHOSPHOKINASE"/>
    <property type="match status" value="1"/>
</dbReference>